<protein>
    <submittedName>
        <fullName evidence="1">Uncharacterized protein</fullName>
    </submittedName>
</protein>
<dbReference type="EMBL" id="JBEFKJ010000019">
    <property type="protein sequence ID" value="KAL2040821.1"/>
    <property type="molecule type" value="Genomic_DNA"/>
</dbReference>
<sequence>MLRDADPRRSRLSRIKHLMQQDHHCVPRKTPHRVEDISYYGRGLQAEIAMTYRLQGVFHDAQRRARSVSQGLVAAVLSVLFNETARLSSSRVPCPLDLVHRHERRRMPRKTLKGALTARISTSPSLPIFRVAA</sequence>
<dbReference type="Proteomes" id="UP001590950">
    <property type="component" value="Unassembled WGS sequence"/>
</dbReference>
<organism evidence="1 2">
    <name type="scientific">Stereocaulon virgatum</name>
    <dbReference type="NCBI Taxonomy" id="373712"/>
    <lineage>
        <taxon>Eukaryota</taxon>
        <taxon>Fungi</taxon>
        <taxon>Dikarya</taxon>
        <taxon>Ascomycota</taxon>
        <taxon>Pezizomycotina</taxon>
        <taxon>Lecanoromycetes</taxon>
        <taxon>OSLEUM clade</taxon>
        <taxon>Lecanoromycetidae</taxon>
        <taxon>Lecanorales</taxon>
        <taxon>Lecanorineae</taxon>
        <taxon>Stereocaulaceae</taxon>
        <taxon>Stereocaulon</taxon>
    </lineage>
</organism>
<evidence type="ECO:0000313" key="1">
    <source>
        <dbReference type="EMBL" id="KAL2040821.1"/>
    </source>
</evidence>
<name>A0ABR4A7D8_9LECA</name>
<comment type="caution">
    <text evidence="1">The sequence shown here is derived from an EMBL/GenBank/DDBJ whole genome shotgun (WGS) entry which is preliminary data.</text>
</comment>
<accession>A0ABR4A7D8</accession>
<reference evidence="1 2" key="1">
    <citation type="submission" date="2024-09" db="EMBL/GenBank/DDBJ databases">
        <title>Rethinking Asexuality: The Enigmatic Case of Functional Sexual Genes in Lepraria (Stereocaulaceae).</title>
        <authorList>
            <person name="Doellman M."/>
            <person name="Sun Y."/>
            <person name="Barcenas-Pena A."/>
            <person name="Lumbsch H.T."/>
            <person name="Grewe F."/>
        </authorList>
    </citation>
    <scope>NUCLEOTIDE SEQUENCE [LARGE SCALE GENOMIC DNA]</scope>
    <source>
        <strain evidence="1 2">Mercado 3170</strain>
    </source>
</reference>
<gene>
    <name evidence="1" type="ORF">N7G274_006279</name>
</gene>
<evidence type="ECO:0000313" key="2">
    <source>
        <dbReference type="Proteomes" id="UP001590950"/>
    </source>
</evidence>
<proteinExistence type="predicted"/>
<keyword evidence="2" id="KW-1185">Reference proteome</keyword>